<evidence type="ECO:0000313" key="3">
    <source>
        <dbReference type="Proteomes" id="UP001596052"/>
    </source>
</evidence>
<keyword evidence="1" id="KW-1133">Transmembrane helix</keyword>
<keyword evidence="1" id="KW-0472">Membrane</keyword>
<dbReference type="InterPro" id="IPR029058">
    <property type="entry name" value="AB_hydrolase_fold"/>
</dbReference>
<dbReference type="SUPFAM" id="SSF53474">
    <property type="entry name" value="alpha/beta-Hydrolases"/>
    <property type="match status" value="1"/>
</dbReference>
<evidence type="ECO:0000256" key="1">
    <source>
        <dbReference type="SAM" id="Phobius"/>
    </source>
</evidence>
<gene>
    <name evidence="2" type="ORF">ACFQDI_20295</name>
</gene>
<protein>
    <submittedName>
        <fullName evidence="2">Uncharacterized protein</fullName>
    </submittedName>
</protein>
<dbReference type="RefSeq" id="WP_377170280.1">
    <property type="nucleotide sequence ID" value="NZ_JBHSMQ010000009.1"/>
</dbReference>
<feature type="transmembrane region" description="Helical" evidence="1">
    <location>
        <begin position="53"/>
        <end position="74"/>
    </location>
</feature>
<sequence length="635" mass="70820">MEQPPAHPHRPAWYQPLCTALGLQPGATAAQVLEKADAVASTLAPNTRRLWRWILALEGVAVVLPLLWLLVLRLGWHPGYTAAAVLTCTLAIVGVCWWLRWRGMQHTWTRARLLAEIARSAAATGWLPGRVTVEALSTVPKLQVIAAGLPQDSAPESTPDLDSLRQRYLTERILNQRDHYQEKRSAAIHERKNLSRWVTRTLDGALFLAVAGAALVISGRADYLLRVSGSDYVMGLAGTTLPLVAILMQSLSSFLELNRRTGRYALQIDFLEAAAARLQHAATLPDAMAIVHQVETVLLGEVVEWFYQAEHSEFFYRSKNLDEAATIRATVEQARHTWHHRLLGGLTASLSFILSVILGRLVVVAVAIVLTSAWIAWHVPKDYVATSAIHRRDGRLLSSATADGWDPRPERTAHGLILIAHGLHDGANRKEDKSRWMERMQNTLERSKDLALQVPEICLVDWHEAAQDPSLQHNFLNDLAAIRSMGEEIGKIVGCKLAMQIKSGKVRADQPMHFIGHSAGGFVVMAAARTLDILGIRPANLRLTILDTPLPDVKEQGDLSSVIQYHPLDYYCTSAFAQGVPPEGWHPRFSRFQIELKEDMDAYLDAHSYAHEWYIESITNHDKRGFSRSPFMTRP</sequence>
<feature type="transmembrane region" description="Helical" evidence="1">
    <location>
        <begin position="80"/>
        <end position="99"/>
    </location>
</feature>
<name>A0ABW0KX95_9BACT</name>
<organism evidence="2 3">
    <name type="scientific">Prosthecobacter fluviatilis</name>
    <dbReference type="NCBI Taxonomy" id="445931"/>
    <lineage>
        <taxon>Bacteria</taxon>
        <taxon>Pseudomonadati</taxon>
        <taxon>Verrucomicrobiota</taxon>
        <taxon>Verrucomicrobiia</taxon>
        <taxon>Verrucomicrobiales</taxon>
        <taxon>Verrucomicrobiaceae</taxon>
        <taxon>Prosthecobacter</taxon>
    </lineage>
</organism>
<feature type="transmembrane region" description="Helical" evidence="1">
    <location>
        <begin position="233"/>
        <end position="255"/>
    </location>
</feature>
<feature type="transmembrane region" description="Helical" evidence="1">
    <location>
        <begin position="350"/>
        <end position="377"/>
    </location>
</feature>
<dbReference type="EMBL" id="JBHSMQ010000009">
    <property type="protein sequence ID" value="MFC5457221.1"/>
    <property type="molecule type" value="Genomic_DNA"/>
</dbReference>
<feature type="transmembrane region" description="Helical" evidence="1">
    <location>
        <begin position="201"/>
        <end position="221"/>
    </location>
</feature>
<accession>A0ABW0KX95</accession>
<keyword evidence="1" id="KW-0812">Transmembrane</keyword>
<dbReference type="Gene3D" id="3.40.50.1820">
    <property type="entry name" value="alpha/beta hydrolase"/>
    <property type="match status" value="1"/>
</dbReference>
<evidence type="ECO:0000313" key="2">
    <source>
        <dbReference type="EMBL" id="MFC5457221.1"/>
    </source>
</evidence>
<reference evidence="3" key="1">
    <citation type="journal article" date="2019" name="Int. J. Syst. Evol. Microbiol.">
        <title>The Global Catalogue of Microorganisms (GCM) 10K type strain sequencing project: providing services to taxonomists for standard genome sequencing and annotation.</title>
        <authorList>
            <consortium name="The Broad Institute Genomics Platform"/>
            <consortium name="The Broad Institute Genome Sequencing Center for Infectious Disease"/>
            <person name="Wu L."/>
            <person name="Ma J."/>
        </authorList>
    </citation>
    <scope>NUCLEOTIDE SEQUENCE [LARGE SCALE GENOMIC DNA]</scope>
    <source>
        <strain evidence="3">CGMCC 4.1469</strain>
    </source>
</reference>
<proteinExistence type="predicted"/>
<dbReference type="Proteomes" id="UP001596052">
    <property type="component" value="Unassembled WGS sequence"/>
</dbReference>
<comment type="caution">
    <text evidence="2">The sequence shown here is derived from an EMBL/GenBank/DDBJ whole genome shotgun (WGS) entry which is preliminary data.</text>
</comment>
<keyword evidence="3" id="KW-1185">Reference proteome</keyword>